<dbReference type="AlphaFoldDB" id="A0A6C7EBE3"/>
<feature type="transmembrane region" description="Helical" evidence="9">
    <location>
        <begin position="250"/>
        <end position="271"/>
    </location>
</feature>
<keyword evidence="12" id="KW-1185">Reference proteome</keyword>
<keyword evidence="8 9" id="KW-0472">Membrane</keyword>
<feature type="transmembrane region" description="Helical" evidence="9">
    <location>
        <begin position="82"/>
        <end position="99"/>
    </location>
</feature>
<dbReference type="Proteomes" id="UP000011863">
    <property type="component" value="Chromosome"/>
</dbReference>
<evidence type="ECO:0000256" key="1">
    <source>
        <dbReference type="ARBA" id="ARBA00004429"/>
    </source>
</evidence>
<dbReference type="PROSITE" id="PS51012">
    <property type="entry name" value="ABC_TM2"/>
    <property type="match status" value="1"/>
</dbReference>
<feature type="domain" description="ABC transmembrane type-2" evidence="10">
    <location>
        <begin position="52"/>
        <end position="274"/>
    </location>
</feature>
<dbReference type="RefSeq" id="WP_015442569.1">
    <property type="nucleotide sequence ID" value="NC_020520.1"/>
</dbReference>
<dbReference type="EMBL" id="AP012057">
    <property type="protein sequence ID" value="BAN03322.1"/>
    <property type="molecule type" value="Genomic_DNA"/>
</dbReference>
<dbReference type="InterPro" id="IPR047817">
    <property type="entry name" value="ABC2_TM_bact-type"/>
</dbReference>
<dbReference type="Pfam" id="PF01061">
    <property type="entry name" value="ABC2_membrane"/>
    <property type="match status" value="1"/>
</dbReference>
<evidence type="ECO:0000313" key="11">
    <source>
        <dbReference type="EMBL" id="BAN03322.1"/>
    </source>
</evidence>
<feature type="transmembrane region" description="Helical" evidence="9">
    <location>
        <begin position="136"/>
        <end position="154"/>
    </location>
</feature>
<dbReference type="KEGG" id="aym:YM304_30080"/>
<feature type="transmembrane region" description="Helical" evidence="9">
    <location>
        <begin position="55"/>
        <end position="75"/>
    </location>
</feature>
<evidence type="ECO:0000256" key="4">
    <source>
        <dbReference type="ARBA" id="ARBA00022475"/>
    </source>
</evidence>
<dbReference type="PANTHER" id="PTHR30413">
    <property type="entry name" value="INNER MEMBRANE TRANSPORT PERMEASE"/>
    <property type="match status" value="1"/>
</dbReference>
<organism evidence="11 12">
    <name type="scientific">Ilumatobacter coccineus (strain NBRC 103263 / KCTC 29153 / YM16-304)</name>
    <dbReference type="NCBI Taxonomy" id="1313172"/>
    <lineage>
        <taxon>Bacteria</taxon>
        <taxon>Bacillati</taxon>
        <taxon>Actinomycetota</taxon>
        <taxon>Acidimicrobiia</taxon>
        <taxon>Acidimicrobiales</taxon>
        <taxon>Ilumatobacteraceae</taxon>
        <taxon>Ilumatobacter</taxon>
    </lineage>
</organism>
<evidence type="ECO:0000313" key="12">
    <source>
        <dbReference type="Proteomes" id="UP000011863"/>
    </source>
</evidence>
<dbReference type="GO" id="GO:0005886">
    <property type="term" value="C:plasma membrane"/>
    <property type="evidence" value="ECO:0007669"/>
    <property type="project" value="UniProtKB-SubCell"/>
</dbReference>
<dbReference type="InterPro" id="IPR013525">
    <property type="entry name" value="ABC2_TM"/>
</dbReference>
<name>A0A6C7EBE3_ILUCY</name>
<accession>A0A6C7EBE3</accession>
<feature type="transmembrane region" description="Helical" evidence="9">
    <location>
        <begin position="161"/>
        <end position="183"/>
    </location>
</feature>
<proteinExistence type="inferred from homology"/>
<evidence type="ECO:0000256" key="7">
    <source>
        <dbReference type="ARBA" id="ARBA00022989"/>
    </source>
</evidence>
<gene>
    <name evidence="11" type="ORF">YM304_30080</name>
</gene>
<feature type="transmembrane region" description="Helical" evidence="9">
    <location>
        <begin position="195"/>
        <end position="213"/>
    </location>
</feature>
<comment type="subcellular location">
    <subcellularLocation>
        <location evidence="1">Cell inner membrane</location>
        <topology evidence="1">Multi-pass membrane protein</topology>
    </subcellularLocation>
    <subcellularLocation>
        <location evidence="9">Cell membrane</location>
        <topology evidence="9">Multi-pass membrane protein</topology>
    </subcellularLocation>
</comment>
<evidence type="ECO:0000256" key="8">
    <source>
        <dbReference type="ARBA" id="ARBA00023136"/>
    </source>
</evidence>
<keyword evidence="7 9" id="KW-1133">Transmembrane helix</keyword>
<dbReference type="GO" id="GO:0140359">
    <property type="term" value="F:ABC-type transporter activity"/>
    <property type="evidence" value="ECO:0007669"/>
    <property type="project" value="InterPro"/>
</dbReference>
<protein>
    <recommendedName>
        <fullName evidence="9">Transport permease protein</fullName>
    </recommendedName>
</protein>
<feature type="transmembrane region" description="Helical" evidence="9">
    <location>
        <begin position="225"/>
        <end position="244"/>
    </location>
</feature>
<evidence type="ECO:0000256" key="9">
    <source>
        <dbReference type="RuleBase" id="RU361157"/>
    </source>
</evidence>
<keyword evidence="5" id="KW-0997">Cell inner membrane</keyword>
<sequence>MAATSPVGVPELRDAHESDRLGPYLRDVIRRRSYIWYVAKQELRSRQVLNVLGNLWHLLNPLLSITVYFLIFGLLLKTTRGVDNFLMFLTIGLFVFQFTQKATTDGAKSIVSNKGLLKGVRFPRAILPITSTVTELLSSLSTFAMMYVILLIGGTTARWTWILFPVLVGVQFVFNLGAAMVAARMTTHFRDTTQLLPFFFRLLLYASGVIYNVDAYVENNPTVALLFKLNPMYCFLTIARWTLLGGSLDGSLVVSALAWSILLCSLGFIWFRAAESSYARD</sequence>
<evidence type="ECO:0000256" key="5">
    <source>
        <dbReference type="ARBA" id="ARBA00022519"/>
    </source>
</evidence>
<keyword evidence="6 9" id="KW-0812">Transmembrane</keyword>
<evidence type="ECO:0000256" key="6">
    <source>
        <dbReference type="ARBA" id="ARBA00022692"/>
    </source>
</evidence>
<dbReference type="OrthoDB" id="4186295at2"/>
<keyword evidence="3 9" id="KW-0813">Transport</keyword>
<keyword evidence="4 9" id="KW-1003">Cell membrane</keyword>
<dbReference type="GO" id="GO:0015920">
    <property type="term" value="P:lipopolysaccharide transport"/>
    <property type="evidence" value="ECO:0007669"/>
    <property type="project" value="TreeGrafter"/>
</dbReference>
<dbReference type="PANTHER" id="PTHR30413:SF8">
    <property type="entry name" value="TRANSPORT PERMEASE PROTEIN"/>
    <property type="match status" value="1"/>
</dbReference>
<reference evidence="11 12" key="1">
    <citation type="journal article" date="2013" name="Int. J. Syst. Evol. Microbiol.">
        <title>Ilumatobacter nonamiense sp. nov. and Ilumatobacter coccineum sp. nov., isolated from seashore sand.</title>
        <authorList>
            <person name="Matsumoto A."/>
            <person name="Kasai H."/>
            <person name="Matsuo Y."/>
            <person name="Shizuri Y."/>
            <person name="Ichikawa N."/>
            <person name="Fujita N."/>
            <person name="Omura S."/>
            <person name="Takahashi Y."/>
        </authorList>
    </citation>
    <scope>NUCLEOTIDE SEQUENCE [LARGE SCALE GENOMIC DNA]</scope>
    <source>
        <strain evidence="12">NBRC 103263 / KCTC 29153 / YM16-304</strain>
    </source>
</reference>
<evidence type="ECO:0000259" key="10">
    <source>
        <dbReference type="PROSITE" id="PS51012"/>
    </source>
</evidence>
<evidence type="ECO:0000256" key="2">
    <source>
        <dbReference type="ARBA" id="ARBA00007783"/>
    </source>
</evidence>
<comment type="similarity">
    <text evidence="2 9">Belongs to the ABC-2 integral membrane protein family.</text>
</comment>
<evidence type="ECO:0000256" key="3">
    <source>
        <dbReference type="ARBA" id="ARBA00022448"/>
    </source>
</evidence>